<reference evidence="3 4" key="1">
    <citation type="submission" date="2018-01" db="EMBL/GenBank/DDBJ databases">
        <title>Genome sequence of the PGP bacterium Paenibacillus illinoisensis E3.</title>
        <authorList>
            <person name="Rolli E."/>
            <person name="Marasco R."/>
            <person name="Bessem C."/>
            <person name="Michoud G."/>
            <person name="Gaiarsa S."/>
            <person name="Borin S."/>
            <person name="Daffonchio D."/>
        </authorList>
    </citation>
    <scope>NUCLEOTIDE SEQUENCE [LARGE SCALE GENOMIC DNA]</scope>
    <source>
        <strain evidence="3 4">E3</strain>
    </source>
</reference>
<feature type="region of interest" description="Disordered" evidence="1">
    <location>
        <begin position="20"/>
        <end position="54"/>
    </location>
</feature>
<evidence type="ECO:0000259" key="2">
    <source>
        <dbReference type="PROSITE" id="PS50965"/>
    </source>
</evidence>
<evidence type="ECO:0000313" key="4">
    <source>
        <dbReference type="Proteomes" id="UP000247459"/>
    </source>
</evidence>
<gene>
    <name evidence="3" type="ORF">PIL02S_00377</name>
</gene>
<proteinExistence type="predicted"/>
<feature type="domain" description="NERD" evidence="2">
    <location>
        <begin position="54"/>
        <end position="171"/>
    </location>
</feature>
<accession>A0A2W0CF27</accession>
<dbReference type="Pfam" id="PF08378">
    <property type="entry name" value="NERD"/>
    <property type="match status" value="1"/>
</dbReference>
<name>A0A2W0CF27_9BACL</name>
<dbReference type="Proteomes" id="UP000247459">
    <property type="component" value="Unassembled WGS sequence"/>
</dbReference>
<evidence type="ECO:0000256" key="1">
    <source>
        <dbReference type="SAM" id="MobiDB-lite"/>
    </source>
</evidence>
<sequence>MFKKILSLFKTQPELASSITASAPAIPDTSPAPARMTRSRRKSKSKSKHEAAWIGEPEEPTTAERLYSLPGQYKVLSDLLVANPKSRSGYSQIDHVVIGPRGIFVIETRNLTTGEIRGGRREANWTVSTSRIKMYNPLMQHRGHVEAVHAHLGDYKRIRMISMVTFTNRCRISVDPAVRYVNSDELVIYDHELVETILRKTERLETEVPETLFKEQDIQAIYSLLSSANCTEPQTRAEHIEKAKGIK</sequence>
<dbReference type="InterPro" id="IPR011528">
    <property type="entry name" value="NERD"/>
</dbReference>
<dbReference type="EMBL" id="PRLG01000002">
    <property type="protein sequence ID" value="PYY31286.1"/>
    <property type="molecule type" value="Genomic_DNA"/>
</dbReference>
<organism evidence="3 4">
    <name type="scientific">Paenibacillus illinoisensis</name>
    <dbReference type="NCBI Taxonomy" id="59845"/>
    <lineage>
        <taxon>Bacteria</taxon>
        <taxon>Bacillati</taxon>
        <taxon>Bacillota</taxon>
        <taxon>Bacilli</taxon>
        <taxon>Bacillales</taxon>
        <taxon>Paenibacillaceae</taxon>
        <taxon>Paenibacillus</taxon>
    </lineage>
</organism>
<dbReference type="AlphaFoldDB" id="A0A2W0CF27"/>
<dbReference type="OrthoDB" id="5782056at2"/>
<evidence type="ECO:0000313" key="3">
    <source>
        <dbReference type="EMBL" id="PYY31286.1"/>
    </source>
</evidence>
<protein>
    <submittedName>
        <fullName evidence="3">NERD domain-containing protein</fullName>
    </submittedName>
</protein>
<dbReference type="PROSITE" id="PS50965">
    <property type="entry name" value="NERD"/>
    <property type="match status" value="1"/>
</dbReference>
<comment type="caution">
    <text evidence="3">The sequence shown here is derived from an EMBL/GenBank/DDBJ whole genome shotgun (WGS) entry which is preliminary data.</text>
</comment>
<dbReference type="RefSeq" id="WP_110755863.1">
    <property type="nucleotide sequence ID" value="NZ_PRLG01000002.1"/>
</dbReference>
<feature type="compositionally biased region" description="Basic residues" evidence="1">
    <location>
        <begin position="37"/>
        <end position="47"/>
    </location>
</feature>